<dbReference type="InterPro" id="IPR038071">
    <property type="entry name" value="UROD/MetE-like_sf"/>
</dbReference>
<name>A0A9D1D138_9FIRM</name>
<sequence length="358" mass="40114">MNSLERFYATVNREHVDRPAAWLGMPDIQAQPALFQHYGVQNLHELKLAVGDDFYAVEVPYQSPTASAIYAAFDWYGEGQVDTQERTLTAPGCFADAEKLSDLDFFEWPDPENYIDVQECRRRVQMVPKDKVCLGMLWSAHFQDTCAAFGMEHALMNMIANPEIYKAVDAKILEFYLKANEIFYEATKGRLNAVLIGNDMGSQRGLMLSPDMVREFILPGCRKLVEQAHSYGLKVIYHSCGSIVDVIPDLIEAGVDVIHPIQALAAGMEPQNLKEKFGGKVAFCGGVDTQELLVHGSPQEVREKVRELRAIFPTGLILSPSHEAILPDIPPENVEALFDEAQKRYSCESLDERKDGIL</sequence>
<feature type="domain" description="Uroporphyrinogen decarboxylase (URO-D)" evidence="1">
    <location>
        <begin position="118"/>
        <end position="343"/>
    </location>
</feature>
<gene>
    <name evidence="2" type="ORF">IAB26_09055</name>
</gene>
<dbReference type="EMBL" id="DVFT01000137">
    <property type="protein sequence ID" value="HIQ96697.1"/>
    <property type="molecule type" value="Genomic_DNA"/>
</dbReference>
<evidence type="ECO:0000259" key="1">
    <source>
        <dbReference type="Pfam" id="PF01208"/>
    </source>
</evidence>
<dbReference type="GO" id="GO:0004853">
    <property type="term" value="F:uroporphyrinogen decarboxylase activity"/>
    <property type="evidence" value="ECO:0007669"/>
    <property type="project" value="InterPro"/>
</dbReference>
<keyword evidence="2" id="KW-0808">Transferase</keyword>
<dbReference type="Pfam" id="PF01208">
    <property type="entry name" value="URO-D"/>
    <property type="match status" value="1"/>
</dbReference>
<reference evidence="2" key="2">
    <citation type="journal article" date="2021" name="PeerJ">
        <title>Extensive microbial diversity within the chicken gut microbiome revealed by metagenomics and culture.</title>
        <authorList>
            <person name="Gilroy R."/>
            <person name="Ravi A."/>
            <person name="Getino M."/>
            <person name="Pursley I."/>
            <person name="Horton D.L."/>
            <person name="Alikhan N.F."/>
            <person name="Baker D."/>
            <person name="Gharbi K."/>
            <person name="Hall N."/>
            <person name="Watson M."/>
            <person name="Adriaenssens E.M."/>
            <person name="Foster-Nyarko E."/>
            <person name="Jarju S."/>
            <person name="Secka A."/>
            <person name="Antonio M."/>
            <person name="Oren A."/>
            <person name="Chaudhuri R.R."/>
            <person name="La Ragione R."/>
            <person name="Hildebrand F."/>
            <person name="Pallen M.J."/>
        </authorList>
    </citation>
    <scope>NUCLEOTIDE SEQUENCE</scope>
    <source>
        <strain evidence="2">ChiSjej3B21-11622</strain>
    </source>
</reference>
<dbReference type="InterPro" id="IPR052024">
    <property type="entry name" value="Methanogen_methyltrans"/>
</dbReference>
<comment type="caution">
    <text evidence="2">The sequence shown here is derived from an EMBL/GenBank/DDBJ whole genome shotgun (WGS) entry which is preliminary data.</text>
</comment>
<proteinExistence type="predicted"/>
<dbReference type="GO" id="GO:0008168">
    <property type="term" value="F:methyltransferase activity"/>
    <property type="evidence" value="ECO:0007669"/>
    <property type="project" value="UniProtKB-KW"/>
</dbReference>
<accession>A0A9D1D138</accession>
<dbReference type="SUPFAM" id="SSF51726">
    <property type="entry name" value="UROD/MetE-like"/>
    <property type="match status" value="1"/>
</dbReference>
<protein>
    <submittedName>
        <fullName evidence="2">Methyltransferase</fullName>
    </submittedName>
</protein>
<dbReference type="PANTHER" id="PTHR47099:SF1">
    <property type="entry name" value="METHYLCOBAMIDE:COM METHYLTRANSFERASE MTBA"/>
    <property type="match status" value="1"/>
</dbReference>
<organism evidence="2 3">
    <name type="scientific">Candidatus Limivivens merdigallinarum</name>
    <dbReference type="NCBI Taxonomy" id="2840859"/>
    <lineage>
        <taxon>Bacteria</taxon>
        <taxon>Bacillati</taxon>
        <taxon>Bacillota</taxon>
        <taxon>Clostridia</taxon>
        <taxon>Lachnospirales</taxon>
        <taxon>Lachnospiraceae</taxon>
        <taxon>Lachnospiraceae incertae sedis</taxon>
        <taxon>Candidatus Limivivens</taxon>
    </lineage>
</organism>
<dbReference type="AlphaFoldDB" id="A0A9D1D138"/>
<dbReference type="Proteomes" id="UP000886886">
    <property type="component" value="Unassembled WGS sequence"/>
</dbReference>
<dbReference type="InterPro" id="IPR000257">
    <property type="entry name" value="Uroporphyrinogen_deCOase"/>
</dbReference>
<reference evidence="2" key="1">
    <citation type="submission" date="2020-10" db="EMBL/GenBank/DDBJ databases">
        <authorList>
            <person name="Gilroy R."/>
        </authorList>
    </citation>
    <scope>NUCLEOTIDE SEQUENCE</scope>
    <source>
        <strain evidence="2">ChiSjej3B21-11622</strain>
    </source>
</reference>
<evidence type="ECO:0000313" key="3">
    <source>
        <dbReference type="Proteomes" id="UP000886886"/>
    </source>
</evidence>
<dbReference type="GO" id="GO:0006779">
    <property type="term" value="P:porphyrin-containing compound biosynthetic process"/>
    <property type="evidence" value="ECO:0007669"/>
    <property type="project" value="InterPro"/>
</dbReference>
<dbReference type="PANTHER" id="PTHR47099">
    <property type="entry name" value="METHYLCOBAMIDE:COM METHYLTRANSFERASE MTBA"/>
    <property type="match status" value="1"/>
</dbReference>
<keyword evidence="2" id="KW-0489">Methyltransferase</keyword>
<dbReference type="Gene3D" id="3.20.20.210">
    <property type="match status" value="1"/>
</dbReference>
<evidence type="ECO:0000313" key="2">
    <source>
        <dbReference type="EMBL" id="HIQ96697.1"/>
    </source>
</evidence>
<dbReference type="GO" id="GO:0032259">
    <property type="term" value="P:methylation"/>
    <property type="evidence" value="ECO:0007669"/>
    <property type="project" value="UniProtKB-KW"/>
</dbReference>